<dbReference type="AlphaFoldDB" id="A0A2G8SGB2"/>
<reference evidence="1 2" key="1">
    <citation type="journal article" date="2015" name="Sci. Rep.">
        <title>Chromosome-level genome map provides insights into diverse defense mechanisms in the medicinal fungus Ganoderma sinense.</title>
        <authorList>
            <person name="Zhu Y."/>
            <person name="Xu J."/>
            <person name="Sun C."/>
            <person name="Zhou S."/>
            <person name="Xu H."/>
            <person name="Nelson D.R."/>
            <person name="Qian J."/>
            <person name="Song J."/>
            <person name="Luo H."/>
            <person name="Xiang L."/>
            <person name="Li Y."/>
            <person name="Xu Z."/>
            <person name="Ji A."/>
            <person name="Wang L."/>
            <person name="Lu S."/>
            <person name="Hayward A."/>
            <person name="Sun W."/>
            <person name="Li X."/>
            <person name="Schwartz D.C."/>
            <person name="Wang Y."/>
            <person name="Chen S."/>
        </authorList>
    </citation>
    <scope>NUCLEOTIDE SEQUENCE [LARGE SCALE GENOMIC DNA]</scope>
    <source>
        <strain evidence="1 2">ZZ0214-1</strain>
    </source>
</reference>
<name>A0A2G8SGB2_9APHY</name>
<evidence type="ECO:0000313" key="2">
    <source>
        <dbReference type="Proteomes" id="UP000230002"/>
    </source>
</evidence>
<accession>A0A2G8SGB2</accession>
<dbReference type="EMBL" id="AYKW01000009">
    <property type="protein sequence ID" value="PIL32791.1"/>
    <property type="molecule type" value="Genomic_DNA"/>
</dbReference>
<evidence type="ECO:0000313" key="1">
    <source>
        <dbReference type="EMBL" id="PIL32791.1"/>
    </source>
</evidence>
<organism evidence="1 2">
    <name type="scientific">Ganoderma sinense ZZ0214-1</name>
    <dbReference type="NCBI Taxonomy" id="1077348"/>
    <lineage>
        <taxon>Eukaryota</taxon>
        <taxon>Fungi</taxon>
        <taxon>Dikarya</taxon>
        <taxon>Basidiomycota</taxon>
        <taxon>Agaricomycotina</taxon>
        <taxon>Agaricomycetes</taxon>
        <taxon>Polyporales</taxon>
        <taxon>Polyporaceae</taxon>
        <taxon>Ganoderma</taxon>
    </lineage>
</organism>
<protein>
    <submittedName>
        <fullName evidence="1">Uncharacterized protein</fullName>
    </submittedName>
</protein>
<dbReference type="OrthoDB" id="2781046at2759"/>
<sequence length="163" mass="17354">MYRGIVFANINAGRNKGTTPALCAIFAKSSGNWRNFIRKAFIPENLVGDSSDKTKAAALENARLGHIRTAVPGVTPASVVKFALFDRKKKSGQMVLPQTIGSQFFAKCFKVEGGDVAQSDKAASEVGTASFPTFAYNGATLRDDWHIAPEAPASQPEDAEGCA</sequence>
<keyword evidence="2" id="KW-1185">Reference proteome</keyword>
<comment type="caution">
    <text evidence="1">The sequence shown here is derived from an EMBL/GenBank/DDBJ whole genome shotgun (WGS) entry which is preliminary data.</text>
</comment>
<dbReference type="Proteomes" id="UP000230002">
    <property type="component" value="Unassembled WGS sequence"/>
</dbReference>
<gene>
    <name evidence="1" type="ORF">GSI_04908</name>
</gene>
<proteinExistence type="predicted"/>